<feature type="domain" description="F-box/LRR-repeat protein 15/At3g58940/PEG3-like LRR" evidence="2">
    <location>
        <begin position="255"/>
        <end position="479"/>
    </location>
</feature>
<protein>
    <recommendedName>
        <fullName evidence="2">F-box/LRR-repeat protein 15/At3g58940/PEG3-like LRR domain-containing protein</fullName>
    </recommendedName>
</protein>
<evidence type="ECO:0000313" key="4">
    <source>
        <dbReference type="Proteomes" id="UP001341281"/>
    </source>
</evidence>
<dbReference type="Pfam" id="PF24758">
    <property type="entry name" value="LRR_At5g56370"/>
    <property type="match status" value="1"/>
</dbReference>
<feature type="region of interest" description="Disordered" evidence="1">
    <location>
        <begin position="97"/>
        <end position="136"/>
    </location>
</feature>
<gene>
    <name evidence="3" type="ORF">U9M48_005461</name>
</gene>
<name>A0AAQ3PQY0_PASNO</name>
<feature type="compositionally biased region" description="Polar residues" evidence="1">
    <location>
        <begin position="1"/>
        <end position="14"/>
    </location>
</feature>
<organism evidence="3 4">
    <name type="scientific">Paspalum notatum var. saurae</name>
    <dbReference type="NCBI Taxonomy" id="547442"/>
    <lineage>
        <taxon>Eukaryota</taxon>
        <taxon>Viridiplantae</taxon>
        <taxon>Streptophyta</taxon>
        <taxon>Embryophyta</taxon>
        <taxon>Tracheophyta</taxon>
        <taxon>Spermatophyta</taxon>
        <taxon>Magnoliopsida</taxon>
        <taxon>Liliopsida</taxon>
        <taxon>Poales</taxon>
        <taxon>Poaceae</taxon>
        <taxon>PACMAD clade</taxon>
        <taxon>Panicoideae</taxon>
        <taxon>Andropogonodae</taxon>
        <taxon>Paspaleae</taxon>
        <taxon>Paspalinae</taxon>
        <taxon>Paspalum</taxon>
    </lineage>
</organism>
<dbReference type="AlphaFoldDB" id="A0AAQ3PQY0"/>
<evidence type="ECO:0000313" key="3">
    <source>
        <dbReference type="EMBL" id="WVZ54701.1"/>
    </source>
</evidence>
<dbReference type="InterPro" id="IPR055302">
    <property type="entry name" value="F-box_dom-containing"/>
</dbReference>
<evidence type="ECO:0000259" key="2">
    <source>
        <dbReference type="Pfam" id="PF24758"/>
    </source>
</evidence>
<accession>A0AAQ3PQY0</accession>
<dbReference type="PANTHER" id="PTHR32141:SF168">
    <property type="entry name" value="OS12G0595200 PROTEIN"/>
    <property type="match status" value="1"/>
</dbReference>
<dbReference type="PANTHER" id="PTHR32141">
    <property type="match status" value="1"/>
</dbReference>
<feature type="non-terminal residue" evidence="3">
    <location>
        <position position="1"/>
    </location>
</feature>
<dbReference type="SUPFAM" id="SSF52058">
    <property type="entry name" value="L domain-like"/>
    <property type="match status" value="1"/>
</dbReference>
<keyword evidence="4" id="KW-1185">Reference proteome</keyword>
<proteinExistence type="predicted"/>
<dbReference type="Gene3D" id="3.80.10.10">
    <property type="entry name" value="Ribonuclease Inhibitor"/>
    <property type="match status" value="1"/>
</dbReference>
<dbReference type="InterPro" id="IPR032675">
    <property type="entry name" value="LRR_dom_sf"/>
</dbReference>
<dbReference type="InterPro" id="IPR055411">
    <property type="entry name" value="LRR_FXL15/At3g58940/PEG3-like"/>
</dbReference>
<reference evidence="3 4" key="1">
    <citation type="submission" date="2024-02" db="EMBL/GenBank/DDBJ databases">
        <title>High-quality chromosome-scale genome assembly of Pensacola bahiagrass (Paspalum notatum Flugge var. saurae).</title>
        <authorList>
            <person name="Vega J.M."/>
            <person name="Podio M."/>
            <person name="Orjuela J."/>
            <person name="Siena L.A."/>
            <person name="Pessino S.C."/>
            <person name="Combes M.C."/>
            <person name="Mariac C."/>
            <person name="Albertini E."/>
            <person name="Pupilli F."/>
            <person name="Ortiz J.P.A."/>
            <person name="Leblanc O."/>
        </authorList>
    </citation>
    <scope>NUCLEOTIDE SEQUENCE [LARGE SCALE GENOMIC DNA]</scope>
    <source>
        <strain evidence="3">R1</strain>
        <tissue evidence="3">Leaf</tissue>
    </source>
</reference>
<dbReference type="Proteomes" id="UP001341281">
    <property type="component" value="Chromosome 01"/>
</dbReference>
<sequence>PEQQKQNRTPNHSQFPPPFAGGAHPPHRNAALANRQALIPNPLLRSALEAGGAMERTARLARLVRSAFPSAPDPLIFRPRGFEGAKIGASVEGEGAHAVGDAEKGTHHTGGAKRCRSRADEQGRQPAGETKGGRADGHEGVLAARHAAGGTVSAAVPLPLGAEGSKYDRLSLSNLPRSCVWQSIWESTPLCLHDQNVVESIGRGNGCLSTAKVTEGLDVVDVSENITSILKNNPGPVRSFCVDSSKWTNQKRLLHWLELLSAKSVQELTIINLGHPVGITFPIQELQSQNLQSLCVGFLKIQDLDLHCFEYSALRVLHLYACGFEGLKLSWIVSDCTSLQELCVAFCTENLRINSQSLLKIRNWGNVADRFVIEGAPRLIELETDIKPREKPARVKPVRGAAAALVSISLNDVPALKKINSLLLCDQTITVNNVLIAKDTKAWNSVKELRLGLNMSDRIQRDSLRKILDSVPLLSNLSILRMDSISPDERFEMALDSPFEDLDSALCITVNLRQFVLENCRGGAAEKDIIKYVLKYASKLKEFKALFFSTCSKKQIHQITSEIGTFNILSEDCHVIFS</sequence>
<dbReference type="EMBL" id="CP144745">
    <property type="protein sequence ID" value="WVZ54701.1"/>
    <property type="molecule type" value="Genomic_DNA"/>
</dbReference>
<evidence type="ECO:0000256" key="1">
    <source>
        <dbReference type="SAM" id="MobiDB-lite"/>
    </source>
</evidence>
<feature type="region of interest" description="Disordered" evidence="1">
    <location>
        <begin position="1"/>
        <end position="28"/>
    </location>
</feature>